<comment type="caution">
    <text evidence="2">The sequence shown here is derived from an EMBL/GenBank/DDBJ whole genome shotgun (WGS) entry which is preliminary data.</text>
</comment>
<accession>A0A9P9AHE5</accession>
<evidence type="ECO:0000313" key="3">
    <source>
        <dbReference type="Proteomes" id="UP000777438"/>
    </source>
</evidence>
<gene>
    <name evidence="2" type="ORF">B0T10DRAFT_420404</name>
</gene>
<keyword evidence="1" id="KW-0732">Signal</keyword>
<dbReference type="EMBL" id="JAGPYM010000172">
    <property type="protein sequence ID" value="KAH6866035.1"/>
    <property type="molecule type" value="Genomic_DNA"/>
</dbReference>
<name>A0A9P9AHE5_9HYPO</name>
<feature type="signal peptide" evidence="1">
    <location>
        <begin position="1"/>
        <end position="20"/>
    </location>
</feature>
<organism evidence="2 3">
    <name type="scientific">Thelonectria olida</name>
    <dbReference type="NCBI Taxonomy" id="1576542"/>
    <lineage>
        <taxon>Eukaryota</taxon>
        <taxon>Fungi</taxon>
        <taxon>Dikarya</taxon>
        <taxon>Ascomycota</taxon>
        <taxon>Pezizomycotina</taxon>
        <taxon>Sordariomycetes</taxon>
        <taxon>Hypocreomycetidae</taxon>
        <taxon>Hypocreales</taxon>
        <taxon>Nectriaceae</taxon>
        <taxon>Thelonectria</taxon>
    </lineage>
</organism>
<evidence type="ECO:0000256" key="1">
    <source>
        <dbReference type="SAM" id="SignalP"/>
    </source>
</evidence>
<keyword evidence="3" id="KW-1185">Reference proteome</keyword>
<evidence type="ECO:0000313" key="2">
    <source>
        <dbReference type="EMBL" id="KAH6866035.1"/>
    </source>
</evidence>
<dbReference type="Proteomes" id="UP000777438">
    <property type="component" value="Unassembled WGS sequence"/>
</dbReference>
<reference evidence="2 3" key="1">
    <citation type="journal article" date="2021" name="Nat. Commun.">
        <title>Genetic determinants of endophytism in the Arabidopsis root mycobiome.</title>
        <authorList>
            <person name="Mesny F."/>
            <person name="Miyauchi S."/>
            <person name="Thiergart T."/>
            <person name="Pickel B."/>
            <person name="Atanasova L."/>
            <person name="Karlsson M."/>
            <person name="Huettel B."/>
            <person name="Barry K.W."/>
            <person name="Haridas S."/>
            <person name="Chen C."/>
            <person name="Bauer D."/>
            <person name="Andreopoulos W."/>
            <person name="Pangilinan J."/>
            <person name="LaButti K."/>
            <person name="Riley R."/>
            <person name="Lipzen A."/>
            <person name="Clum A."/>
            <person name="Drula E."/>
            <person name="Henrissat B."/>
            <person name="Kohler A."/>
            <person name="Grigoriev I.V."/>
            <person name="Martin F.M."/>
            <person name="Hacquard S."/>
        </authorList>
    </citation>
    <scope>NUCLEOTIDE SEQUENCE [LARGE SCALE GENOMIC DNA]</scope>
    <source>
        <strain evidence="2 3">MPI-CAGE-CH-0241</strain>
    </source>
</reference>
<protein>
    <submittedName>
        <fullName evidence="2">Uncharacterized protein</fullName>
    </submittedName>
</protein>
<dbReference type="AlphaFoldDB" id="A0A9P9AHE5"/>
<proteinExistence type="predicted"/>
<dbReference type="OrthoDB" id="103819at2759"/>
<feature type="non-terminal residue" evidence="2">
    <location>
        <position position="1"/>
    </location>
</feature>
<sequence>TLLFAPFVPFIVLFCHVIETQDQMDLDRLSSFILSMESSPAISDAATRMIHLFRVLFSAAHRYVEFRVSTSSGEQAQARERLHTYMAELGLPVPLNNQEHLRPGLSQAQSEVAEQVTQDGSMSETMDGQGATDCRIWMGNTAHLEEWFHSNHQMMELINEPSFTFQPNQPE</sequence>
<feature type="chain" id="PRO_5040231698" evidence="1">
    <location>
        <begin position="21"/>
        <end position="171"/>
    </location>
</feature>